<gene>
    <name evidence="1" type="ORF">SAMN05421504_104736</name>
</gene>
<protein>
    <submittedName>
        <fullName evidence="1">S-adenosyl methyltransferase</fullName>
    </submittedName>
</protein>
<dbReference type="RefSeq" id="WP_245757455.1">
    <property type="nucleotide sequence ID" value="NZ_FNON01000004.1"/>
</dbReference>
<reference evidence="1 2" key="1">
    <citation type="submission" date="2016-10" db="EMBL/GenBank/DDBJ databases">
        <authorList>
            <person name="de Groot N.N."/>
        </authorList>
    </citation>
    <scope>NUCLEOTIDE SEQUENCE [LARGE SCALE GENOMIC DNA]</scope>
    <source>
        <strain evidence="1 2">CPCC 202699</strain>
    </source>
</reference>
<accession>A0A1H3HMM7</accession>
<keyword evidence="2" id="KW-1185">Reference proteome</keyword>
<dbReference type="EMBL" id="FNON01000004">
    <property type="protein sequence ID" value="SDY16786.1"/>
    <property type="molecule type" value="Genomic_DNA"/>
</dbReference>
<keyword evidence="1" id="KW-0808">Transferase</keyword>
<dbReference type="PIRSF" id="PIRSF017393">
    <property type="entry name" value="MTase_SAV2177"/>
    <property type="match status" value="1"/>
</dbReference>
<dbReference type="STRING" id="589385.SAMN05421504_104736"/>
<name>A0A1H3HMM7_9PSEU</name>
<keyword evidence="1" id="KW-0489">Methyltransferase</keyword>
<organism evidence="1 2">
    <name type="scientific">Amycolatopsis xylanica</name>
    <dbReference type="NCBI Taxonomy" id="589385"/>
    <lineage>
        <taxon>Bacteria</taxon>
        <taxon>Bacillati</taxon>
        <taxon>Actinomycetota</taxon>
        <taxon>Actinomycetes</taxon>
        <taxon>Pseudonocardiales</taxon>
        <taxon>Pseudonocardiaceae</taxon>
        <taxon>Amycolatopsis</taxon>
    </lineage>
</organism>
<dbReference type="GO" id="GO:0008168">
    <property type="term" value="F:methyltransferase activity"/>
    <property type="evidence" value="ECO:0007669"/>
    <property type="project" value="UniProtKB-KW"/>
</dbReference>
<dbReference type="AlphaFoldDB" id="A0A1H3HMM7"/>
<dbReference type="Gene3D" id="3.40.50.150">
    <property type="entry name" value="Vaccinia Virus protein VP39"/>
    <property type="match status" value="1"/>
</dbReference>
<sequence>MSDIADPLFAPKGVDLEHPSVARIYDWFIGGTTNWAVDREFGAMALKVFPQARMLAKTNREFLRRAVRYCSEQGIHQFLDIGSGVPTVGNVHEVAQEVDPDSRVVYVDNEPVAVAHSKILLEQHGDLTRHAAIQADFLDHANLWDQAMETGVLDPRRPIALLTVALLHFMPPETGAEGSLEYYKTLLPSGSYLIASHGTNDGVPEDVRKQQAILMEQYRNTASPVFFRDRAQFTALFDGFDLVDPGVVWIPEWRLDDKSPMTEELVLTPNASCGFAGVARKP</sequence>
<dbReference type="InterPro" id="IPR029063">
    <property type="entry name" value="SAM-dependent_MTases_sf"/>
</dbReference>
<proteinExistence type="predicted"/>
<dbReference type="Proteomes" id="UP000199515">
    <property type="component" value="Unassembled WGS sequence"/>
</dbReference>
<dbReference type="SUPFAM" id="SSF53335">
    <property type="entry name" value="S-adenosyl-L-methionine-dependent methyltransferases"/>
    <property type="match status" value="1"/>
</dbReference>
<dbReference type="InterPro" id="IPR006764">
    <property type="entry name" value="SAM_dep_MeTrfase_SAV2177_type"/>
</dbReference>
<evidence type="ECO:0000313" key="1">
    <source>
        <dbReference type="EMBL" id="SDY16786.1"/>
    </source>
</evidence>
<dbReference type="Pfam" id="PF04672">
    <property type="entry name" value="Methyltransf_19"/>
    <property type="match status" value="1"/>
</dbReference>
<dbReference type="GO" id="GO:0032259">
    <property type="term" value="P:methylation"/>
    <property type="evidence" value="ECO:0007669"/>
    <property type="project" value="UniProtKB-KW"/>
</dbReference>
<evidence type="ECO:0000313" key="2">
    <source>
        <dbReference type="Proteomes" id="UP000199515"/>
    </source>
</evidence>